<gene>
    <name evidence="2" type="ORF">PSON_ATCC_30995.1.T0320002</name>
</gene>
<keyword evidence="1" id="KW-0812">Transmembrane</keyword>
<evidence type="ECO:0000256" key="1">
    <source>
        <dbReference type="SAM" id="Phobius"/>
    </source>
</evidence>
<evidence type="ECO:0008006" key="4">
    <source>
        <dbReference type="Google" id="ProtNLM"/>
    </source>
</evidence>
<accession>A0A8S1MCJ2</accession>
<keyword evidence="1" id="KW-1133">Transmembrane helix</keyword>
<sequence>MRNKKNQGLDDHLIQIGTLGKFLRLFSVIQKASNFNNVLRVINKKITILGAQILKGYFNNQKGIDLQPLFKQKGDQILEDKLKYILYVIIINILQIFTQFNNPKDLIKL</sequence>
<name>A0A8S1MCJ2_9CILI</name>
<proteinExistence type="predicted"/>
<reference evidence="2" key="1">
    <citation type="submission" date="2021-01" db="EMBL/GenBank/DDBJ databases">
        <authorList>
            <consortium name="Genoscope - CEA"/>
            <person name="William W."/>
        </authorList>
    </citation>
    <scope>NUCLEOTIDE SEQUENCE</scope>
</reference>
<keyword evidence="1" id="KW-0472">Membrane</keyword>
<feature type="transmembrane region" description="Helical" evidence="1">
    <location>
        <begin position="82"/>
        <end position="100"/>
    </location>
</feature>
<dbReference type="AlphaFoldDB" id="A0A8S1MCJ2"/>
<evidence type="ECO:0000313" key="2">
    <source>
        <dbReference type="EMBL" id="CAD8074306.1"/>
    </source>
</evidence>
<evidence type="ECO:0000313" key="3">
    <source>
        <dbReference type="Proteomes" id="UP000692954"/>
    </source>
</evidence>
<organism evidence="2 3">
    <name type="scientific">Paramecium sonneborni</name>
    <dbReference type="NCBI Taxonomy" id="65129"/>
    <lineage>
        <taxon>Eukaryota</taxon>
        <taxon>Sar</taxon>
        <taxon>Alveolata</taxon>
        <taxon>Ciliophora</taxon>
        <taxon>Intramacronucleata</taxon>
        <taxon>Oligohymenophorea</taxon>
        <taxon>Peniculida</taxon>
        <taxon>Parameciidae</taxon>
        <taxon>Paramecium</taxon>
    </lineage>
</organism>
<comment type="caution">
    <text evidence="2">The sequence shown here is derived from an EMBL/GenBank/DDBJ whole genome shotgun (WGS) entry which is preliminary data.</text>
</comment>
<protein>
    <recommendedName>
        <fullName evidence="4">Transmembrane protein</fullName>
    </recommendedName>
</protein>
<dbReference type="EMBL" id="CAJJDN010000032">
    <property type="protein sequence ID" value="CAD8074306.1"/>
    <property type="molecule type" value="Genomic_DNA"/>
</dbReference>
<keyword evidence="3" id="KW-1185">Reference proteome</keyword>
<dbReference type="Proteomes" id="UP000692954">
    <property type="component" value="Unassembled WGS sequence"/>
</dbReference>